<accession>A0A502FWE1</accession>
<organism evidence="3 4">
    <name type="scientific">Muricoccus nepalensis</name>
    <dbReference type="NCBI Taxonomy" id="1854500"/>
    <lineage>
        <taxon>Bacteria</taxon>
        <taxon>Pseudomonadati</taxon>
        <taxon>Pseudomonadota</taxon>
        <taxon>Alphaproteobacteria</taxon>
        <taxon>Acetobacterales</taxon>
        <taxon>Roseomonadaceae</taxon>
        <taxon>Muricoccus</taxon>
    </lineage>
</organism>
<sequence length="390" mass="41093">MRSRRRASTTYVEPSRTGPASPVVTAGSPPWRPACTEARTGSQGRARGWPGRSCPPRSSLAGQQNRRKPMVPRRALVGSLAALPFAAAAQEAYPTRPITMLVGFAPGGGTDIVSRMLAPRLQEELGQPITVENRPGASGTLASAAAARARPDGYTLLTGTVSTQCAVAPMMRPPPYDQLRDFTPILLVGTLPLVVVVRAESPARSLADLGALAREKPGGLNYGTSGVGSQQHLASELLAQKAGWRMTHVPYRGTGQSVTALMGGDVDVNIDTLATYLPHIRAGRMRALATTLPERASALPEVPTVQESGFDGYDMSVWYMVLGPAGLPAEIVRRWEAALGRSIADPAINRRLVDSGYIPGGGTAAGAAALVRRDAERLGLLVQSAGIRLE</sequence>
<feature type="region of interest" description="Disordered" evidence="2">
    <location>
        <begin position="1"/>
        <end position="70"/>
    </location>
</feature>
<dbReference type="EMBL" id="RCZP01000014">
    <property type="protein sequence ID" value="TPG53794.1"/>
    <property type="molecule type" value="Genomic_DNA"/>
</dbReference>
<dbReference type="InterPro" id="IPR005064">
    <property type="entry name" value="BUG"/>
</dbReference>
<proteinExistence type="inferred from homology"/>
<dbReference type="AlphaFoldDB" id="A0A502FWE1"/>
<dbReference type="Proteomes" id="UP000317078">
    <property type="component" value="Unassembled WGS sequence"/>
</dbReference>
<comment type="caution">
    <text evidence="3">The sequence shown here is derived from an EMBL/GenBank/DDBJ whole genome shotgun (WGS) entry which is preliminary data.</text>
</comment>
<dbReference type="InterPro" id="IPR042100">
    <property type="entry name" value="Bug_dom1"/>
</dbReference>
<protein>
    <submittedName>
        <fullName evidence="3">Tripartite tricarboxylate transporter substrate binding protein</fullName>
    </submittedName>
</protein>
<evidence type="ECO:0000256" key="1">
    <source>
        <dbReference type="ARBA" id="ARBA00006987"/>
    </source>
</evidence>
<keyword evidence="4" id="KW-1185">Reference proteome</keyword>
<evidence type="ECO:0000313" key="4">
    <source>
        <dbReference type="Proteomes" id="UP000317078"/>
    </source>
</evidence>
<dbReference type="Gene3D" id="3.40.190.10">
    <property type="entry name" value="Periplasmic binding protein-like II"/>
    <property type="match status" value="1"/>
</dbReference>
<dbReference type="SUPFAM" id="SSF53850">
    <property type="entry name" value="Periplasmic binding protein-like II"/>
    <property type="match status" value="1"/>
</dbReference>
<evidence type="ECO:0000313" key="3">
    <source>
        <dbReference type="EMBL" id="TPG53794.1"/>
    </source>
</evidence>
<dbReference type="Pfam" id="PF03401">
    <property type="entry name" value="TctC"/>
    <property type="match status" value="1"/>
</dbReference>
<dbReference type="CDD" id="cd07012">
    <property type="entry name" value="PBP2_Bug_TTT"/>
    <property type="match status" value="1"/>
</dbReference>
<dbReference type="Gene3D" id="3.40.190.150">
    <property type="entry name" value="Bordetella uptake gene, domain 1"/>
    <property type="match status" value="1"/>
</dbReference>
<dbReference type="OrthoDB" id="7375033at2"/>
<dbReference type="PANTHER" id="PTHR42928">
    <property type="entry name" value="TRICARBOXYLATE-BINDING PROTEIN"/>
    <property type="match status" value="1"/>
</dbReference>
<comment type="similarity">
    <text evidence="1">Belongs to the UPF0065 (bug) family.</text>
</comment>
<evidence type="ECO:0000256" key="2">
    <source>
        <dbReference type="SAM" id="MobiDB-lite"/>
    </source>
</evidence>
<name>A0A502FWE1_9PROT</name>
<dbReference type="PANTHER" id="PTHR42928:SF5">
    <property type="entry name" value="BLR1237 PROTEIN"/>
    <property type="match status" value="1"/>
</dbReference>
<gene>
    <name evidence="3" type="ORF">EAH89_15225</name>
</gene>
<reference evidence="3 4" key="1">
    <citation type="journal article" date="2019" name="Environ. Microbiol.">
        <title>Species interactions and distinct microbial communities in high Arctic permafrost affected cryosols are associated with the CH4 and CO2 gas fluxes.</title>
        <authorList>
            <person name="Altshuler I."/>
            <person name="Hamel J."/>
            <person name="Turney S."/>
            <person name="Magnuson E."/>
            <person name="Levesque R."/>
            <person name="Greer C."/>
            <person name="Whyte L.G."/>
        </authorList>
    </citation>
    <scope>NUCLEOTIDE SEQUENCE [LARGE SCALE GENOMIC DNA]</scope>
    <source>
        <strain evidence="3 4">S9.3B</strain>
    </source>
</reference>